<keyword evidence="2" id="KW-1185">Reference proteome</keyword>
<name>A0A137PGE7_CONC2</name>
<evidence type="ECO:0000313" key="1">
    <source>
        <dbReference type="EMBL" id="KXN74076.1"/>
    </source>
</evidence>
<protein>
    <submittedName>
        <fullName evidence="1">Uncharacterized protein</fullName>
    </submittedName>
</protein>
<accession>A0A137PGE7</accession>
<reference evidence="1 2" key="1">
    <citation type="journal article" date="2015" name="Genome Biol. Evol.">
        <title>Phylogenomic analyses indicate that early fungi evolved digesting cell walls of algal ancestors of land plants.</title>
        <authorList>
            <person name="Chang Y."/>
            <person name="Wang S."/>
            <person name="Sekimoto S."/>
            <person name="Aerts A.L."/>
            <person name="Choi C."/>
            <person name="Clum A."/>
            <person name="LaButti K.M."/>
            <person name="Lindquist E.A."/>
            <person name="Yee Ngan C."/>
            <person name="Ohm R.A."/>
            <person name="Salamov A.A."/>
            <person name="Grigoriev I.V."/>
            <person name="Spatafora J.W."/>
            <person name="Berbee M.L."/>
        </authorList>
    </citation>
    <scope>NUCLEOTIDE SEQUENCE [LARGE SCALE GENOMIC DNA]</scope>
    <source>
        <strain evidence="1 2">NRRL 28638</strain>
    </source>
</reference>
<dbReference type="Proteomes" id="UP000070444">
    <property type="component" value="Unassembled WGS sequence"/>
</dbReference>
<evidence type="ECO:0000313" key="2">
    <source>
        <dbReference type="Proteomes" id="UP000070444"/>
    </source>
</evidence>
<sequence length="106" mass="12579">MNCDSLLLARPAPILNEASFNRDKNSILPSQKQMLNFIPNTELIVYPPKSRLVEGQDIMLLSTVNFSYQYESTKLNNLYLDEINNLEENILDYKYYLVRNPWRREY</sequence>
<dbReference type="EMBL" id="KQ964428">
    <property type="protein sequence ID" value="KXN74076.1"/>
    <property type="molecule type" value="Genomic_DNA"/>
</dbReference>
<organism evidence="1 2">
    <name type="scientific">Conidiobolus coronatus (strain ATCC 28846 / CBS 209.66 / NRRL 28638)</name>
    <name type="common">Delacroixia coronata</name>
    <dbReference type="NCBI Taxonomy" id="796925"/>
    <lineage>
        <taxon>Eukaryota</taxon>
        <taxon>Fungi</taxon>
        <taxon>Fungi incertae sedis</taxon>
        <taxon>Zoopagomycota</taxon>
        <taxon>Entomophthoromycotina</taxon>
        <taxon>Entomophthoromycetes</taxon>
        <taxon>Entomophthorales</taxon>
        <taxon>Ancylistaceae</taxon>
        <taxon>Conidiobolus</taxon>
    </lineage>
</organism>
<dbReference type="AlphaFoldDB" id="A0A137PGE7"/>
<gene>
    <name evidence="1" type="ORF">CONCODRAFT_2970</name>
</gene>
<proteinExistence type="predicted"/>